<name>A0AAW2PG13_9LAMI</name>
<protein>
    <submittedName>
        <fullName evidence="1">Uncharacterized protein</fullName>
    </submittedName>
</protein>
<dbReference type="AlphaFoldDB" id="A0AAW2PG13"/>
<comment type="caution">
    <text evidence="1">The sequence shown here is derived from an EMBL/GenBank/DDBJ whole genome shotgun (WGS) entry which is preliminary data.</text>
</comment>
<evidence type="ECO:0000313" key="1">
    <source>
        <dbReference type="EMBL" id="KAL0353576.1"/>
    </source>
</evidence>
<organism evidence="1">
    <name type="scientific">Sesamum angustifolium</name>
    <dbReference type="NCBI Taxonomy" id="2727405"/>
    <lineage>
        <taxon>Eukaryota</taxon>
        <taxon>Viridiplantae</taxon>
        <taxon>Streptophyta</taxon>
        <taxon>Embryophyta</taxon>
        <taxon>Tracheophyta</taxon>
        <taxon>Spermatophyta</taxon>
        <taxon>Magnoliopsida</taxon>
        <taxon>eudicotyledons</taxon>
        <taxon>Gunneridae</taxon>
        <taxon>Pentapetalae</taxon>
        <taxon>asterids</taxon>
        <taxon>lamiids</taxon>
        <taxon>Lamiales</taxon>
        <taxon>Pedaliaceae</taxon>
        <taxon>Sesamum</taxon>
    </lineage>
</organism>
<reference evidence="1" key="1">
    <citation type="submission" date="2020-06" db="EMBL/GenBank/DDBJ databases">
        <authorList>
            <person name="Li T."/>
            <person name="Hu X."/>
            <person name="Zhang T."/>
            <person name="Song X."/>
            <person name="Zhang H."/>
            <person name="Dai N."/>
            <person name="Sheng W."/>
            <person name="Hou X."/>
            <person name="Wei L."/>
        </authorList>
    </citation>
    <scope>NUCLEOTIDE SEQUENCE</scope>
    <source>
        <strain evidence="1">G01</strain>
        <tissue evidence="1">Leaf</tissue>
    </source>
</reference>
<sequence length="77" mass="8295">MMQLTVTVTVGDVRIVSSGLTALLTIYGNVSILADHTLDAPRNFLGSLKLRIVYERAHVLCGGHAAENGHRVNKAHT</sequence>
<reference evidence="1" key="2">
    <citation type="journal article" date="2024" name="Plant">
        <title>Genomic evolution and insights into agronomic trait innovations of Sesamum species.</title>
        <authorList>
            <person name="Miao H."/>
            <person name="Wang L."/>
            <person name="Qu L."/>
            <person name="Liu H."/>
            <person name="Sun Y."/>
            <person name="Le M."/>
            <person name="Wang Q."/>
            <person name="Wei S."/>
            <person name="Zheng Y."/>
            <person name="Lin W."/>
            <person name="Duan Y."/>
            <person name="Cao H."/>
            <person name="Xiong S."/>
            <person name="Wang X."/>
            <person name="Wei L."/>
            <person name="Li C."/>
            <person name="Ma Q."/>
            <person name="Ju M."/>
            <person name="Zhao R."/>
            <person name="Li G."/>
            <person name="Mu C."/>
            <person name="Tian Q."/>
            <person name="Mei H."/>
            <person name="Zhang T."/>
            <person name="Gao T."/>
            <person name="Zhang H."/>
        </authorList>
    </citation>
    <scope>NUCLEOTIDE SEQUENCE</scope>
    <source>
        <strain evidence="1">G01</strain>
    </source>
</reference>
<proteinExistence type="predicted"/>
<accession>A0AAW2PG13</accession>
<gene>
    <name evidence="1" type="ORF">Sangu_0938900</name>
</gene>
<dbReference type="EMBL" id="JACGWK010000005">
    <property type="protein sequence ID" value="KAL0353576.1"/>
    <property type="molecule type" value="Genomic_DNA"/>
</dbReference>